<gene>
    <name evidence="2" type="ORF">Ga0074812_112112</name>
</gene>
<sequence length="323" mass="35573">MATEQDPPHPSQSDFDDLEREVRTLRVDLRKATKKYDDVKRRVELLDDGRLEEVTAGLVGLREEFEKISAALVVARNDTEDLKLRVDFIEQAVRSTDGAPVADLDDSDHFTRNLIGIIRRGDEARAAVLDESDRAHHVQVVERHRSLGDQYVRRRSEAVRHSAVLADVPLGGAPHGEAADAFRQAVLDTDTLARQLEQVRQEAAAASALIAADDDQQAVHGSAITGGDEARARLCQLLRRRVAAAVSESALLPKWLTIALGYGPPSGLKGGGWLDTAASLAAYRITYGVTDLVDALGTPPRESQRGPYAWYDELRAQLRTYQR</sequence>
<evidence type="ECO:0000313" key="2">
    <source>
        <dbReference type="EMBL" id="CUU57452.1"/>
    </source>
</evidence>
<name>A0A0S4QRI9_9ACTN</name>
<reference evidence="3" key="1">
    <citation type="submission" date="2015-11" db="EMBL/GenBank/DDBJ databases">
        <authorList>
            <person name="Varghese N."/>
        </authorList>
    </citation>
    <scope>NUCLEOTIDE SEQUENCE [LARGE SCALE GENOMIC DNA]</scope>
    <source>
        <strain evidence="3">DSM 45899</strain>
    </source>
</reference>
<evidence type="ECO:0000313" key="3">
    <source>
        <dbReference type="Proteomes" id="UP000198802"/>
    </source>
</evidence>
<dbReference type="EMBL" id="FAOZ01000012">
    <property type="protein sequence ID" value="CUU57452.1"/>
    <property type="molecule type" value="Genomic_DNA"/>
</dbReference>
<feature type="coiled-coil region" evidence="1">
    <location>
        <begin position="15"/>
        <end position="42"/>
    </location>
</feature>
<dbReference type="AlphaFoldDB" id="A0A0S4QRI9"/>
<dbReference type="Proteomes" id="UP000198802">
    <property type="component" value="Unassembled WGS sequence"/>
</dbReference>
<accession>A0A0S4QRI9</accession>
<organism evidence="2 3">
    <name type="scientific">Parafrankia irregularis</name>
    <dbReference type="NCBI Taxonomy" id="795642"/>
    <lineage>
        <taxon>Bacteria</taxon>
        <taxon>Bacillati</taxon>
        <taxon>Actinomycetota</taxon>
        <taxon>Actinomycetes</taxon>
        <taxon>Frankiales</taxon>
        <taxon>Frankiaceae</taxon>
        <taxon>Parafrankia</taxon>
    </lineage>
</organism>
<protein>
    <submittedName>
        <fullName evidence="2">Uncharacterized protein</fullName>
    </submittedName>
</protein>
<dbReference type="RefSeq" id="WP_091278890.1">
    <property type="nucleotide sequence ID" value="NZ_FAOZ01000012.1"/>
</dbReference>
<evidence type="ECO:0000256" key="1">
    <source>
        <dbReference type="SAM" id="Coils"/>
    </source>
</evidence>
<proteinExistence type="predicted"/>
<keyword evidence="1" id="KW-0175">Coiled coil</keyword>
<keyword evidence="3" id="KW-1185">Reference proteome</keyword>